<dbReference type="GO" id="GO:0003682">
    <property type="term" value="F:chromatin binding"/>
    <property type="evidence" value="ECO:0007669"/>
    <property type="project" value="TreeGrafter"/>
</dbReference>
<evidence type="ECO:0000313" key="2">
    <source>
        <dbReference type="EnsemblMetazoa" id="RPRC009241-PA"/>
    </source>
</evidence>
<dbReference type="InterPro" id="IPR026711">
    <property type="entry name" value="Msl-1"/>
</dbReference>
<dbReference type="EnsemblMetazoa" id="RPRC009241-RA">
    <property type="protein sequence ID" value="RPRC009241-PA"/>
    <property type="gene ID" value="RPRC009241"/>
</dbReference>
<accession>T1HYX1</accession>
<proteinExistence type="predicted"/>
<dbReference type="HOGENOM" id="CLU_1498110_0_0_1"/>
<dbReference type="PANTHER" id="PTHR21656:SF2">
    <property type="entry name" value="MALE-SPECIFIC LETHAL 1 HOMOLOG"/>
    <property type="match status" value="1"/>
</dbReference>
<feature type="compositionally biased region" description="Polar residues" evidence="1">
    <location>
        <begin position="126"/>
        <end position="141"/>
    </location>
</feature>
<dbReference type="PANTHER" id="PTHR21656">
    <property type="entry name" value="MALE-SPECIFIC LETHAL-1 PROTEIN"/>
    <property type="match status" value="1"/>
</dbReference>
<dbReference type="Gene3D" id="1.20.5.170">
    <property type="match status" value="1"/>
</dbReference>
<protein>
    <submittedName>
        <fullName evidence="2">Uncharacterized protein</fullName>
    </submittedName>
</protein>
<dbReference type="VEuPathDB" id="VectorBase:RPRC009241"/>
<keyword evidence="3" id="KW-1185">Reference proteome</keyword>
<reference evidence="2" key="1">
    <citation type="submission" date="2015-05" db="UniProtKB">
        <authorList>
            <consortium name="EnsemblMetazoa"/>
        </authorList>
    </citation>
    <scope>IDENTIFICATION</scope>
</reference>
<dbReference type="InParanoid" id="T1HYX1"/>
<dbReference type="GO" id="GO:0072487">
    <property type="term" value="C:MSL complex"/>
    <property type="evidence" value="ECO:0007669"/>
    <property type="project" value="InterPro"/>
</dbReference>
<dbReference type="Proteomes" id="UP000015103">
    <property type="component" value="Unassembled WGS sequence"/>
</dbReference>
<sequence>MVSYKDMSPGKDDFPQFFASRDMADRRAMKEEELKEFVLIHLDYIDQQSEQLTKRDKVIMDLKQENEMVGSVHKLKQQINRMERRLAVQKSKCTLGSQENGVTVVGSPREALRKTNRRASREETSVPLSQNTPKRQGTGSVSPKRRSAKKIGKLRLFIFSHRLSFVKDILDTLLLQVVVV</sequence>
<feature type="region of interest" description="Disordered" evidence="1">
    <location>
        <begin position="99"/>
        <end position="146"/>
    </location>
</feature>
<dbReference type="EMBL" id="ACPB03021330">
    <property type="status" value="NOT_ANNOTATED_CDS"/>
    <property type="molecule type" value="Genomic_DNA"/>
</dbReference>
<evidence type="ECO:0000256" key="1">
    <source>
        <dbReference type="SAM" id="MobiDB-lite"/>
    </source>
</evidence>
<evidence type="ECO:0000313" key="3">
    <source>
        <dbReference type="Proteomes" id="UP000015103"/>
    </source>
</evidence>
<dbReference type="AlphaFoldDB" id="T1HYX1"/>
<name>T1HYX1_RHOPR</name>
<organism evidence="2 3">
    <name type="scientific">Rhodnius prolixus</name>
    <name type="common">Triatomid bug</name>
    <dbReference type="NCBI Taxonomy" id="13249"/>
    <lineage>
        <taxon>Eukaryota</taxon>
        <taxon>Metazoa</taxon>
        <taxon>Ecdysozoa</taxon>
        <taxon>Arthropoda</taxon>
        <taxon>Hexapoda</taxon>
        <taxon>Insecta</taxon>
        <taxon>Pterygota</taxon>
        <taxon>Neoptera</taxon>
        <taxon>Paraneoptera</taxon>
        <taxon>Hemiptera</taxon>
        <taxon>Heteroptera</taxon>
        <taxon>Panheteroptera</taxon>
        <taxon>Cimicomorpha</taxon>
        <taxon>Reduviidae</taxon>
        <taxon>Triatominae</taxon>
        <taxon>Rhodnius</taxon>
    </lineage>
</organism>